<reference evidence="1 2" key="1">
    <citation type="submission" date="2015-01" db="EMBL/GenBank/DDBJ databases">
        <title>Rufibacter sp./DG31D/ whole genome sequencing.</title>
        <authorList>
            <person name="Kim M.K."/>
            <person name="Srinivasan S."/>
            <person name="Lee J.-J."/>
        </authorList>
    </citation>
    <scope>NUCLEOTIDE SEQUENCE [LARGE SCALE GENOMIC DNA]</scope>
    <source>
        <strain evidence="1 2">DG31D</strain>
    </source>
</reference>
<gene>
    <name evidence="1" type="ORF">TH63_16315</name>
</gene>
<proteinExistence type="predicted"/>
<dbReference type="STRING" id="1379910.TH63_16315"/>
<dbReference type="RefSeq" id="WP_048921884.1">
    <property type="nucleotide sequence ID" value="NZ_CP010777.1"/>
</dbReference>
<keyword evidence="2" id="KW-1185">Reference proteome</keyword>
<protein>
    <submittedName>
        <fullName evidence="1">Uncharacterized protein</fullName>
    </submittedName>
</protein>
<dbReference type="PATRIC" id="fig|1379910.4.peg.3557"/>
<evidence type="ECO:0000313" key="2">
    <source>
        <dbReference type="Proteomes" id="UP000036458"/>
    </source>
</evidence>
<name>A0A0H4VNF1_9BACT</name>
<dbReference type="EMBL" id="CP010777">
    <property type="protein sequence ID" value="AKQ46838.1"/>
    <property type="molecule type" value="Genomic_DNA"/>
</dbReference>
<dbReference type="OrthoDB" id="840133at2"/>
<sequence length="158" mass="19027">MKVGFDNINAFVIPLEEFSLNWRFIDEKYDKLPDLHLEQLKPLNRNASEFIWNFIQNSQLHDDIPFKKGFFRNVDKAQIDEENQKDVRKWLYERGLPFAKEVILSWGPAEVMIVPWKLLVKYFDSFYYPISDDLTVIDESLNWALLFYHEHEIYFGTK</sequence>
<organism evidence="1 2">
    <name type="scientific">Rufibacter radiotolerans</name>
    <dbReference type="NCBI Taxonomy" id="1379910"/>
    <lineage>
        <taxon>Bacteria</taxon>
        <taxon>Pseudomonadati</taxon>
        <taxon>Bacteroidota</taxon>
        <taxon>Cytophagia</taxon>
        <taxon>Cytophagales</taxon>
        <taxon>Hymenobacteraceae</taxon>
        <taxon>Rufibacter</taxon>
    </lineage>
</organism>
<dbReference type="AlphaFoldDB" id="A0A0H4VNF1"/>
<dbReference type="KEGG" id="ruf:TH63_16315"/>
<dbReference type="Proteomes" id="UP000036458">
    <property type="component" value="Chromosome"/>
</dbReference>
<evidence type="ECO:0000313" key="1">
    <source>
        <dbReference type="EMBL" id="AKQ46838.1"/>
    </source>
</evidence>
<accession>A0A0H4VNF1</accession>